<dbReference type="PANTHER" id="PTHR37171">
    <property type="entry name" value="SERINE/THREONINE-PROTEIN KINASE YRZF-RELATED"/>
    <property type="match status" value="1"/>
</dbReference>
<dbReference type="Proteomes" id="UP001596142">
    <property type="component" value="Unassembled WGS sequence"/>
</dbReference>
<proteinExistence type="predicted"/>
<dbReference type="InterPro" id="IPR052396">
    <property type="entry name" value="Meiotic_Drive_Suppr_Kinase"/>
</dbReference>
<gene>
    <name evidence="1" type="ORF">ACFPU1_00430</name>
</gene>
<dbReference type="PANTHER" id="PTHR37171:SF1">
    <property type="entry name" value="SERINE_THREONINE-PROTEIN KINASE YRZF-RELATED"/>
    <property type="match status" value="1"/>
</dbReference>
<sequence length="221" mass="25595">MVTYILYILIEEEIAVKAAQDLAGSIVFSKDKRGMYIVKSFAPELKVIGIGRSAAAFRIRETDKVIKVFFPEYTHIAKEEAEIYQLLEGKSYFPCLYEWGDNYLVVDYIEGKTLFSCLTEGVLVTSDQIKGVDEVISYVKKKGLNPSDIHLNNILVTPKGEVKVIDLARFRETKDCRQWSDLRYAFYHYYSRPLFPKRLPEFFLNFISSLYKKNILRVKGL</sequence>
<dbReference type="SUPFAM" id="SSF56112">
    <property type="entry name" value="Protein kinase-like (PK-like)"/>
    <property type="match status" value="1"/>
</dbReference>
<reference evidence="2" key="1">
    <citation type="journal article" date="2019" name="Int. J. Syst. Evol. Microbiol.">
        <title>The Global Catalogue of Microorganisms (GCM) 10K type strain sequencing project: providing services to taxonomists for standard genome sequencing and annotation.</title>
        <authorList>
            <consortium name="The Broad Institute Genomics Platform"/>
            <consortium name="The Broad Institute Genome Sequencing Center for Infectious Disease"/>
            <person name="Wu L."/>
            <person name="Ma J."/>
        </authorList>
    </citation>
    <scope>NUCLEOTIDE SEQUENCE [LARGE SCALE GENOMIC DNA]</scope>
    <source>
        <strain evidence="2">CECT 7184</strain>
    </source>
</reference>
<keyword evidence="1" id="KW-0808">Transferase</keyword>
<dbReference type="Gene3D" id="1.10.510.10">
    <property type="entry name" value="Transferase(Phosphotransferase) domain 1"/>
    <property type="match status" value="1"/>
</dbReference>
<dbReference type="RefSeq" id="WP_385943676.1">
    <property type="nucleotide sequence ID" value="NZ_JBHSPG010000023.1"/>
</dbReference>
<comment type="caution">
    <text evidence="1">The sequence shown here is derived from an EMBL/GenBank/DDBJ whole genome shotgun (WGS) entry which is preliminary data.</text>
</comment>
<evidence type="ECO:0000313" key="2">
    <source>
        <dbReference type="Proteomes" id="UP001596142"/>
    </source>
</evidence>
<dbReference type="InterPro" id="IPR011009">
    <property type="entry name" value="Kinase-like_dom_sf"/>
</dbReference>
<keyword evidence="1" id="KW-0418">Kinase</keyword>
<keyword evidence="2" id="KW-1185">Reference proteome</keyword>
<dbReference type="EMBL" id="JBHSOZ010000002">
    <property type="protein sequence ID" value="MFC5711238.1"/>
    <property type="molecule type" value="Genomic_DNA"/>
</dbReference>
<protein>
    <submittedName>
        <fullName evidence="1">Protein kinase family protein</fullName>
    </submittedName>
</protein>
<accession>A0ABW0YLF3</accession>
<organism evidence="1 2">
    <name type="scientific">Thalassorhabdus alkalitolerans</name>
    <dbReference type="NCBI Taxonomy" id="2282697"/>
    <lineage>
        <taxon>Bacteria</taxon>
        <taxon>Bacillati</taxon>
        <taxon>Bacillota</taxon>
        <taxon>Bacilli</taxon>
        <taxon>Bacillales</taxon>
        <taxon>Bacillaceae</taxon>
        <taxon>Thalassorhabdus</taxon>
    </lineage>
</organism>
<dbReference type="GO" id="GO:0016301">
    <property type="term" value="F:kinase activity"/>
    <property type="evidence" value="ECO:0007669"/>
    <property type="project" value="UniProtKB-KW"/>
</dbReference>
<evidence type="ECO:0000313" key="1">
    <source>
        <dbReference type="EMBL" id="MFC5711238.1"/>
    </source>
</evidence>
<name>A0ABW0YLF3_9BACI</name>